<sequence length="227" mass="24862">MAFVKSGWLLRQSTILKRWKRNWFDLWSDGHLVYYGDQTRQSMEDKVHLPVDCINLRVGLQCRDVQPPDGRPRDCMLQVVCRDGRTVSLCAESPDDCLAWQFTLQDCRTNTAYVGSEAVYHGPAVGAPPPPPPPPPYTAYPAPDPEAYGYCPYGAAYAPPGAQVVYAADGQAYAVPCQYPYAGLCGPQPTRHIIVRERHPGGDGDLALGMLAGAATGMALGSLFWVF</sequence>
<dbReference type="InterPro" id="IPR039680">
    <property type="entry name" value="PLEKHB1/2"/>
</dbReference>
<proteinExistence type="predicted"/>
<evidence type="ECO:0000256" key="2">
    <source>
        <dbReference type="ARBA" id="ARBA00023136"/>
    </source>
</evidence>
<dbReference type="PROSITE" id="PS50003">
    <property type="entry name" value="PH_DOMAIN"/>
    <property type="match status" value="1"/>
</dbReference>
<dbReference type="SMART" id="SM00233">
    <property type="entry name" value="PH"/>
    <property type="match status" value="1"/>
</dbReference>
<dbReference type="Pfam" id="PF00169">
    <property type="entry name" value="PH"/>
    <property type="match status" value="1"/>
</dbReference>
<dbReference type="FunFam" id="2.30.29.30:FF:000073">
    <property type="entry name" value="Pleckstrin homology domain-containing family B member 2"/>
    <property type="match status" value="1"/>
</dbReference>
<dbReference type="GO" id="GO:0016020">
    <property type="term" value="C:membrane"/>
    <property type="evidence" value="ECO:0007669"/>
    <property type="project" value="UniProtKB-SubCell"/>
</dbReference>
<feature type="domain" description="PH" evidence="3">
    <location>
        <begin position="2"/>
        <end position="109"/>
    </location>
</feature>
<dbReference type="Gene3D" id="2.30.29.30">
    <property type="entry name" value="Pleckstrin-homology domain (PH domain)/Phosphotyrosine-binding domain (PTB)"/>
    <property type="match status" value="1"/>
</dbReference>
<name>A0A833Z285_9CHIR</name>
<evidence type="ECO:0000256" key="1">
    <source>
        <dbReference type="ARBA" id="ARBA00004370"/>
    </source>
</evidence>
<dbReference type="InterPro" id="IPR011993">
    <property type="entry name" value="PH-like_dom_sf"/>
</dbReference>
<keyword evidence="2" id="KW-0472">Membrane</keyword>
<dbReference type="Proteomes" id="UP000664940">
    <property type="component" value="Unassembled WGS sequence"/>
</dbReference>
<dbReference type="GO" id="GO:0045595">
    <property type="term" value="P:regulation of cell differentiation"/>
    <property type="evidence" value="ECO:0007669"/>
    <property type="project" value="TreeGrafter"/>
</dbReference>
<comment type="subcellular location">
    <subcellularLocation>
        <location evidence="1">Membrane</location>
    </subcellularLocation>
</comment>
<evidence type="ECO:0000259" key="3">
    <source>
        <dbReference type="PROSITE" id="PS50003"/>
    </source>
</evidence>
<dbReference type="PANTHER" id="PTHR14309:SF8">
    <property type="entry name" value="PLECKSTRIN HOMOLOGY DOMAIN-CONTAINING FAMILY B MEMBER 2"/>
    <property type="match status" value="1"/>
</dbReference>
<dbReference type="AlphaFoldDB" id="A0A833Z285"/>
<dbReference type="InterPro" id="IPR001849">
    <property type="entry name" value="PH_domain"/>
</dbReference>
<dbReference type="EMBL" id="JABVXQ010000012">
    <property type="protein sequence ID" value="KAF6084707.1"/>
    <property type="molecule type" value="Genomic_DNA"/>
</dbReference>
<reference evidence="4 5" key="1">
    <citation type="journal article" date="2020" name="Nature">
        <title>Six reference-quality genomes reveal evolution of bat adaptations.</title>
        <authorList>
            <person name="Jebb D."/>
            <person name="Huang Z."/>
            <person name="Pippel M."/>
            <person name="Hughes G.M."/>
            <person name="Lavrichenko K."/>
            <person name="Devanna P."/>
            <person name="Winkler S."/>
            <person name="Jermiin L.S."/>
            <person name="Skirmuntt E.C."/>
            <person name="Katzourakis A."/>
            <person name="Burkitt-Gray L."/>
            <person name="Ray D.A."/>
            <person name="Sullivan K.A.M."/>
            <person name="Roscito J.G."/>
            <person name="Kirilenko B.M."/>
            <person name="Davalos L.M."/>
            <person name="Corthals A.P."/>
            <person name="Power M.L."/>
            <person name="Jones G."/>
            <person name="Ransome R.D."/>
            <person name="Dechmann D.K.N."/>
            <person name="Locatelli A.G."/>
            <person name="Puechmaille S.J."/>
            <person name="Fedrigo O."/>
            <person name="Jarvis E.D."/>
            <person name="Hiller M."/>
            <person name="Vernes S.C."/>
            <person name="Myers E.W."/>
            <person name="Teeling E.C."/>
        </authorList>
    </citation>
    <scope>NUCLEOTIDE SEQUENCE [LARGE SCALE GENOMIC DNA]</scope>
    <source>
        <strain evidence="4">Bat1K_MPI-CBG_1</strain>
    </source>
</reference>
<evidence type="ECO:0000313" key="4">
    <source>
        <dbReference type="EMBL" id="KAF6084707.1"/>
    </source>
</evidence>
<dbReference type="CDD" id="cd13265">
    <property type="entry name" value="PH_evt"/>
    <property type="match status" value="1"/>
</dbReference>
<evidence type="ECO:0000313" key="5">
    <source>
        <dbReference type="Proteomes" id="UP000664940"/>
    </source>
</evidence>
<accession>A0A833Z285</accession>
<organism evidence="4 5">
    <name type="scientific">Phyllostomus discolor</name>
    <name type="common">pale spear-nosed bat</name>
    <dbReference type="NCBI Taxonomy" id="89673"/>
    <lineage>
        <taxon>Eukaryota</taxon>
        <taxon>Metazoa</taxon>
        <taxon>Chordata</taxon>
        <taxon>Craniata</taxon>
        <taxon>Vertebrata</taxon>
        <taxon>Euteleostomi</taxon>
        <taxon>Mammalia</taxon>
        <taxon>Eutheria</taxon>
        <taxon>Laurasiatheria</taxon>
        <taxon>Chiroptera</taxon>
        <taxon>Yangochiroptera</taxon>
        <taxon>Phyllostomidae</taxon>
        <taxon>Phyllostominae</taxon>
        <taxon>Phyllostomus</taxon>
    </lineage>
</organism>
<gene>
    <name evidence="4" type="ORF">HJG60_015127</name>
</gene>
<dbReference type="SUPFAM" id="SSF50729">
    <property type="entry name" value="PH domain-like"/>
    <property type="match status" value="1"/>
</dbReference>
<dbReference type="PANTHER" id="PTHR14309">
    <property type="entry name" value="EXPRESSED PROTEIN"/>
    <property type="match status" value="1"/>
</dbReference>
<comment type="caution">
    <text evidence="4">The sequence shown here is derived from an EMBL/GenBank/DDBJ whole genome shotgun (WGS) entry which is preliminary data.</text>
</comment>
<protein>
    <submittedName>
        <fullName evidence="4">Pleckstrin homology domain containing B2</fullName>
    </submittedName>
</protein>